<reference evidence="1 2" key="1">
    <citation type="journal article" date="2015" name="Genome Biol.">
        <title>Comparative genomics of Steinernema reveals deeply conserved gene regulatory networks.</title>
        <authorList>
            <person name="Dillman A.R."/>
            <person name="Macchietto M."/>
            <person name="Porter C.F."/>
            <person name="Rogers A."/>
            <person name="Williams B."/>
            <person name="Antoshechkin I."/>
            <person name="Lee M.M."/>
            <person name="Goodwin Z."/>
            <person name="Lu X."/>
            <person name="Lewis E.E."/>
            <person name="Goodrich-Blair H."/>
            <person name="Stock S.P."/>
            <person name="Adams B.J."/>
            <person name="Sternberg P.W."/>
            <person name="Mortazavi A."/>
        </authorList>
    </citation>
    <scope>NUCLEOTIDE SEQUENCE [LARGE SCALE GENOMIC DNA]</scope>
    <source>
        <strain evidence="1 2">ALL</strain>
    </source>
</reference>
<dbReference type="AlphaFoldDB" id="A0A4U5MA10"/>
<evidence type="ECO:0000313" key="1">
    <source>
        <dbReference type="EMBL" id="TKR65393.1"/>
    </source>
</evidence>
<name>A0A4U5MA10_STECR</name>
<comment type="caution">
    <text evidence="1">The sequence shown here is derived from an EMBL/GenBank/DDBJ whole genome shotgun (WGS) entry which is preliminary data.</text>
</comment>
<sequence length="150" mass="16555">MLVPRVSECTGIVFCEAPFDFMQALAQEPSEAADTVLKTTAKLMKDLFQEFESMTPGTKITCDSQDNCPVGQMCFGRTCVTERELRRDFGNVAVETIEKLGGLLRQLKSRITGNSPSSEDTGTTKECLVEMYDAVSKRYVVNVLPIISVV</sequence>
<evidence type="ECO:0000313" key="2">
    <source>
        <dbReference type="Proteomes" id="UP000298663"/>
    </source>
</evidence>
<gene>
    <name evidence="1" type="ORF">L596_025802</name>
</gene>
<proteinExistence type="predicted"/>
<reference evidence="1 2" key="2">
    <citation type="journal article" date="2019" name="G3 (Bethesda)">
        <title>Hybrid Assembly of the Genome of the Entomopathogenic Nematode Steinernema carpocapsae Identifies the X-Chromosome.</title>
        <authorList>
            <person name="Serra L."/>
            <person name="Macchietto M."/>
            <person name="Macias-Munoz A."/>
            <person name="McGill C.J."/>
            <person name="Rodriguez I.M."/>
            <person name="Rodriguez B."/>
            <person name="Murad R."/>
            <person name="Mortazavi A."/>
        </authorList>
    </citation>
    <scope>NUCLEOTIDE SEQUENCE [LARGE SCALE GENOMIC DNA]</scope>
    <source>
        <strain evidence="1 2">ALL</strain>
    </source>
</reference>
<organism evidence="1 2">
    <name type="scientific">Steinernema carpocapsae</name>
    <name type="common">Entomopathogenic nematode</name>
    <dbReference type="NCBI Taxonomy" id="34508"/>
    <lineage>
        <taxon>Eukaryota</taxon>
        <taxon>Metazoa</taxon>
        <taxon>Ecdysozoa</taxon>
        <taxon>Nematoda</taxon>
        <taxon>Chromadorea</taxon>
        <taxon>Rhabditida</taxon>
        <taxon>Tylenchina</taxon>
        <taxon>Panagrolaimomorpha</taxon>
        <taxon>Strongyloidoidea</taxon>
        <taxon>Steinernematidae</taxon>
        <taxon>Steinernema</taxon>
    </lineage>
</organism>
<keyword evidence="2" id="KW-1185">Reference proteome</keyword>
<accession>A0A4U5MA10</accession>
<dbReference type="EMBL" id="AZBU02000009">
    <property type="protein sequence ID" value="TKR65393.1"/>
    <property type="molecule type" value="Genomic_DNA"/>
</dbReference>
<dbReference type="Proteomes" id="UP000298663">
    <property type="component" value="Unassembled WGS sequence"/>
</dbReference>
<protein>
    <submittedName>
        <fullName evidence="1">Uncharacterized protein</fullName>
    </submittedName>
</protein>